<dbReference type="PANTHER" id="PTHR34227:SF12">
    <property type="entry name" value="CHAPERONE PROTEIN YCDY"/>
    <property type="match status" value="1"/>
</dbReference>
<dbReference type="KEGG" id="tpty:NCTC11468_01643"/>
<organism evidence="1 2">
    <name type="scientific">Tatumella ptyseos</name>
    <dbReference type="NCBI Taxonomy" id="82987"/>
    <lineage>
        <taxon>Bacteria</taxon>
        <taxon>Pseudomonadati</taxon>
        <taxon>Pseudomonadota</taxon>
        <taxon>Gammaproteobacteria</taxon>
        <taxon>Enterobacterales</taxon>
        <taxon>Erwiniaceae</taxon>
        <taxon>Tatumella</taxon>
    </lineage>
</organism>
<accession>A0A2X5NM78</accession>
<dbReference type="PANTHER" id="PTHR34227">
    <property type="entry name" value="CHAPERONE PROTEIN YCDY"/>
    <property type="match status" value="1"/>
</dbReference>
<gene>
    <name evidence="1" type="primary">ycdY</name>
    <name evidence="1" type="ORF">NCTC11468_01643</name>
</gene>
<protein>
    <submittedName>
        <fullName evidence="1">Chaperone protein YcdY</fullName>
    </submittedName>
</protein>
<dbReference type="InterPro" id="IPR036411">
    <property type="entry name" value="TorD-like_sf"/>
</dbReference>
<dbReference type="InterPro" id="IPR050289">
    <property type="entry name" value="TorD/DmsD_chaperones"/>
</dbReference>
<dbReference type="Gene3D" id="1.10.3480.10">
    <property type="entry name" value="TorD-like"/>
    <property type="match status" value="1"/>
</dbReference>
<proteinExistence type="predicted"/>
<dbReference type="EMBL" id="LS483499">
    <property type="protein sequence ID" value="SQK74551.1"/>
    <property type="molecule type" value="Genomic_DNA"/>
</dbReference>
<dbReference type="SUPFAM" id="SSF89155">
    <property type="entry name" value="TorD-like"/>
    <property type="match status" value="1"/>
</dbReference>
<evidence type="ECO:0000313" key="1">
    <source>
        <dbReference type="EMBL" id="SQK74551.1"/>
    </source>
</evidence>
<reference evidence="1 2" key="1">
    <citation type="submission" date="2018-06" db="EMBL/GenBank/DDBJ databases">
        <authorList>
            <consortium name="Pathogen Informatics"/>
            <person name="Doyle S."/>
        </authorList>
    </citation>
    <scope>NUCLEOTIDE SEQUENCE [LARGE SCALE GENOMIC DNA]</scope>
    <source>
        <strain evidence="1 2">NCTC11468</strain>
    </source>
</reference>
<name>A0A2X5NM78_9GAMM</name>
<dbReference type="AlphaFoldDB" id="A0A2X5NM78"/>
<dbReference type="Proteomes" id="UP000248758">
    <property type="component" value="Chromosome 1"/>
</dbReference>
<evidence type="ECO:0000313" key="2">
    <source>
        <dbReference type="Proteomes" id="UP000248758"/>
    </source>
</evidence>
<sequence>MNEFSLICRILGSLFNRAPNDPVLQPLFTLIREGKLQPVWPLEQDDLLKTLQNNCDQPALEADYQVLFGGEQPAVSPYGSQWENGPREEDVRAFLQQRGMPLTDARQIISVCCYWQRPGWRTSLRRMNIWRSSRYLMSICCHGAEHSWGKQKPMHGLRFIARWHPLPVVRFRRCMKSWQSNRIRSRQSNLHEARPGVLF</sequence>